<evidence type="ECO:0000313" key="4">
    <source>
        <dbReference type="Proteomes" id="UP000825935"/>
    </source>
</evidence>
<dbReference type="GO" id="GO:0009451">
    <property type="term" value="P:RNA modification"/>
    <property type="evidence" value="ECO:0007669"/>
    <property type="project" value="InterPro"/>
</dbReference>
<keyword evidence="1" id="KW-0677">Repeat</keyword>
<dbReference type="FunFam" id="1.25.40.10:FF:000073">
    <property type="entry name" value="Pentatricopeptide repeat-containing protein chloroplastic"/>
    <property type="match status" value="1"/>
</dbReference>
<dbReference type="GO" id="GO:0048731">
    <property type="term" value="P:system development"/>
    <property type="evidence" value="ECO:0007669"/>
    <property type="project" value="UniProtKB-ARBA"/>
</dbReference>
<gene>
    <name evidence="3" type="ORF">KP509_07G062100</name>
</gene>
<dbReference type="PANTHER" id="PTHR47926">
    <property type="entry name" value="PENTATRICOPEPTIDE REPEAT-CONTAINING PROTEIN"/>
    <property type="match status" value="1"/>
</dbReference>
<dbReference type="FunFam" id="1.25.40.10:FF:000158">
    <property type="entry name" value="pentatricopeptide repeat-containing protein At2g33680"/>
    <property type="match status" value="1"/>
</dbReference>
<dbReference type="PANTHER" id="PTHR47926:SF382">
    <property type="entry name" value="PENTACOTRIPEPTIDE-REPEAT REGION OF PRORP DOMAIN-CONTAINING PROTEIN"/>
    <property type="match status" value="1"/>
</dbReference>
<evidence type="ECO:0008006" key="5">
    <source>
        <dbReference type="Google" id="ProtNLM"/>
    </source>
</evidence>
<feature type="repeat" description="PPR" evidence="2">
    <location>
        <begin position="192"/>
        <end position="226"/>
    </location>
</feature>
<feature type="repeat" description="PPR" evidence="2">
    <location>
        <begin position="666"/>
        <end position="700"/>
    </location>
</feature>
<dbReference type="EMBL" id="CM035412">
    <property type="protein sequence ID" value="KAH7433262.1"/>
    <property type="molecule type" value="Genomic_DNA"/>
</dbReference>
<accession>A0A8T2ULU7</accession>
<feature type="repeat" description="PPR" evidence="2">
    <location>
        <begin position="495"/>
        <end position="529"/>
    </location>
</feature>
<dbReference type="EMBL" id="CM035412">
    <property type="protein sequence ID" value="KAH7433268.1"/>
    <property type="molecule type" value="Genomic_DNA"/>
</dbReference>
<feature type="repeat" description="PPR" evidence="2">
    <location>
        <begin position="90"/>
        <end position="124"/>
    </location>
</feature>
<evidence type="ECO:0000256" key="2">
    <source>
        <dbReference type="PROSITE-ProRule" id="PRU00708"/>
    </source>
</evidence>
<dbReference type="EMBL" id="CM035412">
    <property type="protein sequence ID" value="KAH7433264.1"/>
    <property type="molecule type" value="Genomic_DNA"/>
</dbReference>
<feature type="repeat" description="PPR" evidence="2">
    <location>
        <begin position="394"/>
        <end position="428"/>
    </location>
</feature>
<dbReference type="NCBIfam" id="TIGR00756">
    <property type="entry name" value="PPR"/>
    <property type="match status" value="4"/>
</dbReference>
<organism evidence="3 4">
    <name type="scientific">Ceratopteris richardii</name>
    <name type="common">Triangle waterfern</name>
    <dbReference type="NCBI Taxonomy" id="49495"/>
    <lineage>
        <taxon>Eukaryota</taxon>
        <taxon>Viridiplantae</taxon>
        <taxon>Streptophyta</taxon>
        <taxon>Embryophyta</taxon>
        <taxon>Tracheophyta</taxon>
        <taxon>Polypodiopsida</taxon>
        <taxon>Polypodiidae</taxon>
        <taxon>Polypodiales</taxon>
        <taxon>Pteridineae</taxon>
        <taxon>Pteridaceae</taxon>
        <taxon>Parkerioideae</taxon>
        <taxon>Ceratopteris</taxon>
    </lineage>
</organism>
<dbReference type="EMBL" id="CM035412">
    <property type="protein sequence ID" value="KAH7433269.1"/>
    <property type="molecule type" value="Genomic_DNA"/>
</dbReference>
<dbReference type="InterPro" id="IPR046960">
    <property type="entry name" value="PPR_At4g14850-like_plant"/>
</dbReference>
<dbReference type="EMBL" id="CM035412">
    <property type="protein sequence ID" value="KAH7433267.1"/>
    <property type="molecule type" value="Genomic_DNA"/>
</dbReference>
<dbReference type="FunFam" id="1.25.40.10:FF:000344">
    <property type="entry name" value="Pentatricopeptide repeat-containing protein"/>
    <property type="match status" value="1"/>
</dbReference>
<proteinExistence type="predicted"/>
<dbReference type="AlphaFoldDB" id="A0A8T2ULU7"/>
<dbReference type="InterPro" id="IPR011990">
    <property type="entry name" value="TPR-like_helical_dom_sf"/>
</dbReference>
<dbReference type="OMA" id="LGEVICH"/>
<evidence type="ECO:0000313" key="3">
    <source>
        <dbReference type="EMBL" id="KAH7433269.1"/>
    </source>
</evidence>
<dbReference type="InterPro" id="IPR002885">
    <property type="entry name" value="PPR_rpt"/>
</dbReference>
<dbReference type="GO" id="GO:0003723">
    <property type="term" value="F:RNA binding"/>
    <property type="evidence" value="ECO:0007669"/>
    <property type="project" value="InterPro"/>
</dbReference>
<comment type="caution">
    <text evidence="3">The sequence shown here is derived from an EMBL/GenBank/DDBJ whole genome shotgun (WGS) entry which is preliminary data.</text>
</comment>
<reference evidence="3" key="1">
    <citation type="submission" date="2021-08" db="EMBL/GenBank/DDBJ databases">
        <title>WGS assembly of Ceratopteris richardii.</title>
        <authorList>
            <person name="Marchant D.B."/>
            <person name="Chen G."/>
            <person name="Jenkins J."/>
            <person name="Shu S."/>
            <person name="Leebens-Mack J."/>
            <person name="Grimwood J."/>
            <person name="Schmutz J."/>
            <person name="Soltis P."/>
            <person name="Soltis D."/>
            <person name="Chen Z.-H."/>
        </authorList>
    </citation>
    <scope>NUCLEOTIDE SEQUENCE</scope>
    <source>
        <strain evidence="3">Whitten #5841</strain>
        <tissue evidence="3">Leaf</tissue>
    </source>
</reference>
<dbReference type="Pfam" id="PF01535">
    <property type="entry name" value="PPR"/>
    <property type="match status" value="6"/>
</dbReference>
<dbReference type="PROSITE" id="PS51375">
    <property type="entry name" value="PPR"/>
    <property type="match status" value="7"/>
</dbReference>
<sequence>MESGKSCLKNVACVRDRAQGGLPSIRDLIVRLQNCRRKRDAENAHFFHAFLCQFGLECHGMLGNHLVRLFVESGELPTAEIVFERLNGRNEDSWTSFMHGCIDHGHAHHVLALHQKMQEDGFLLTSFSLFQALFKACAKLREQIPGQSFHSDVVKLGYETHPFLGSSLVDMYTKCGSFFSACNVFERLQNRDVVLWTTIISGLIDQGLVDEALKSVEMMQQEGISPNAVTFSCVLRGCENIVSLKVAYHIHMRVSVCGFEKELCVKSTLMDAYAKCGSFMEAENLFKGVTSRDVVLWTALISAYANHGFGDSALDCLDSMQKDGVSPNEITYMCTLKAFKDIDGRDKVYQIHSEFIIRGFESSPSVGSSLVYTYGRCSMLQDALAVLNGLGIQDSFSCNSLLLAYTEQGLDDAALDSVEKMQVEGVSFNAFTFVCTLKACGRQKLIEKGFSFHDEIIREEFELDPYVTCALVDMYSKCGFFSEAWALVEEASVPNVAVWTALISGLLESYRFKEALHCLRRMQIDGLSLDSVTYICGLKACGGARALEEGQKLHAEVVQDGHEREPSVGNTLVDMYAKCGLLAEAQYVFIGLPVRQLVSWTALLTGYMEFKLFEEALEIYRKLMEERFTVDSIIFMSGLKACSNLGAIGIGQMIHTDISREGYEEDPAIMSTLVDMYAKCGSMVEAFEMFDEISAPNIVLWTTLLTGFACQGDSKAVFYLFDRLNNASVQTDAVTILNIVTVCSHIGLVEMGLRVFQEINSQDMSIELYNCFLDIVSRAGQLNSAIFIAEGMPFQPNIVTWNTILGACQKWKSVKLGELAFQCALSLEYKQPAPYASMISIYADAHMWEDMKRVDNLRELTCVNNSALSLSQLGMLHVS</sequence>
<dbReference type="Proteomes" id="UP000825935">
    <property type="component" value="Chromosome 7"/>
</dbReference>
<protein>
    <recommendedName>
        <fullName evidence="5">Pentatricopeptide repeat-containing protein</fullName>
    </recommendedName>
</protein>
<dbReference type="OrthoDB" id="1897969at2759"/>
<feature type="repeat" description="PPR" evidence="2">
    <location>
        <begin position="596"/>
        <end position="630"/>
    </location>
</feature>
<name>A0A8T2ULU7_CERRI</name>
<evidence type="ECO:0000256" key="1">
    <source>
        <dbReference type="ARBA" id="ARBA00022737"/>
    </source>
</evidence>
<dbReference type="Gene3D" id="1.25.40.10">
    <property type="entry name" value="Tetratricopeptide repeat domain"/>
    <property type="match status" value="7"/>
</dbReference>
<dbReference type="EMBL" id="CM035412">
    <property type="protein sequence ID" value="KAH7433263.1"/>
    <property type="molecule type" value="Genomic_DNA"/>
</dbReference>
<feature type="repeat" description="PPR" evidence="2">
    <location>
        <begin position="293"/>
        <end position="327"/>
    </location>
</feature>
<dbReference type="Pfam" id="PF13041">
    <property type="entry name" value="PPR_2"/>
    <property type="match status" value="2"/>
</dbReference>
<keyword evidence="4" id="KW-1185">Reference proteome</keyword>